<reference evidence="2 3" key="1">
    <citation type="journal article" date="2010" name="Science">
        <title>Genomic analysis of organismal complexity in the multicellular green alga Volvox carteri.</title>
        <authorList>
            <person name="Prochnik S.E."/>
            <person name="Umen J."/>
            <person name="Nedelcu A.M."/>
            <person name="Hallmann A."/>
            <person name="Miller S.M."/>
            <person name="Nishii I."/>
            <person name="Ferris P."/>
            <person name="Kuo A."/>
            <person name="Mitros T."/>
            <person name="Fritz-Laylin L.K."/>
            <person name="Hellsten U."/>
            <person name="Chapman J."/>
            <person name="Simakov O."/>
            <person name="Rensing S.A."/>
            <person name="Terry A."/>
            <person name="Pangilinan J."/>
            <person name="Kapitonov V."/>
            <person name="Jurka J."/>
            <person name="Salamov A."/>
            <person name="Shapiro H."/>
            <person name="Schmutz J."/>
            <person name="Grimwood J."/>
            <person name="Lindquist E."/>
            <person name="Lucas S."/>
            <person name="Grigoriev I.V."/>
            <person name="Schmitt R."/>
            <person name="Kirk D."/>
            <person name="Rokhsar D.S."/>
        </authorList>
    </citation>
    <scope>NUCLEOTIDE SEQUENCE [LARGE SCALE GENOMIC DNA]</scope>
    <source>
        <strain evidence="3">f. Nagariensis / Eve</strain>
    </source>
</reference>
<sequence>MQAHTPVVLDDDCEKMQREQPLSSPAEGRQGGHLMEELPAQSTSQPPPGSEAKLLREPSTCPVMEQQAIQLLPLLLPAGDVALVQVSSAAGGVDGARMLSSSSSSSAAAAAPSAEKDTRMPSRGCSLLRPQRAEGVSGSGEIVEVVPLPPQLSTHLVRKESTSSSMADQQQQQQQQQAPTLSQQLPSDGTSTDNGQAPTFPWPPAEQEGTVSAALSTAAKVEVSVPTTERGASTSSSSTSSQRPSAAEVAVQEQVSWTDDEQVEQQPQAMSSTLSLEVRMLEPTTVIEEQLTPLFKPPDAGLEDLSLPVAEEPPIMPPTLSLEVRMCEAPSSTPPAEQQPAVLSSKHSTSAAVPSSSQQASGTQKPSSPLTTTAVDHEQQLMPSALSLEVKLLETSMPQAWEQQLSQPMLPRDDVGELPERPLLVADEELIPSMLSMEVKLLDPSVPESAGDQHHLPLPSTLSLEVKLLETFTAPATTGGQEQLHMPITAVPGGPATGRRWRHILTQVCVSALCITILPRVIPAVLKACGQNAVCYHSTT</sequence>
<feature type="compositionally biased region" description="Polar residues" evidence="1">
    <location>
        <begin position="362"/>
        <end position="373"/>
    </location>
</feature>
<feature type="compositionally biased region" description="Low complexity" evidence="1">
    <location>
        <begin position="344"/>
        <end position="361"/>
    </location>
</feature>
<dbReference type="EMBL" id="GL378426">
    <property type="protein sequence ID" value="EFJ40131.1"/>
    <property type="molecule type" value="Genomic_DNA"/>
</dbReference>
<feature type="compositionally biased region" description="Polar residues" evidence="1">
    <location>
        <begin position="188"/>
        <end position="197"/>
    </location>
</feature>
<feature type="region of interest" description="Disordered" evidence="1">
    <location>
        <begin position="327"/>
        <end position="373"/>
    </location>
</feature>
<organism evidence="3">
    <name type="scientific">Volvox carteri f. nagariensis</name>
    <dbReference type="NCBI Taxonomy" id="3068"/>
    <lineage>
        <taxon>Eukaryota</taxon>
        <taxon>Viridiplantae</taxon>
        <taxon>Chlorophyta</taxon>
        <taxon>core chlorophytes</taxon>
        <taxon>Chlorophyceae</taxon>
        <taxon>CS clade</taxon>
        <taxon>Chlamydomonadales</taxon>
        <taxon>Volvocaceae</taxon>
        <taxon>Volvox</taxon>
    </lineage>
</organism>
<proteinExistence type="predicted"/>
<dbReference type="KEGG" id="vcn:VOLCADRAFT_100098"/>
<dbReference type="RefSeq" id="XP_002958788.1">
    <property type="nucleotide sequence ID" value="XM_002958742.1"/>
</dbReference>
<dbReference type="OrthoDB" id="10633672at2759"/>
<feature type="compositionally biased region" description="Low complexity" evidence="1">
    <location>
        <begin position="134"/>
        <end position="146"/>
    </location>
</feature>
<feature type="compositionally biased region" description="Low complexity" evidence="1">
    <location>
        <begin position="162"/>
        <end position="187"/>
    </location>
</feature>
<evidence type="ECO:0000313" key="2">
    <source>
        <dbReference type="EMBL" id="EFJ40131.1"/>
    </source>
</evidence>
<protein>
    <submittedName>
        <fullName evidence="2">Uncharacterized protein</fullName>
    </submittedName>
</protein>
<dbReference type="Proteomes" id="UP000001058">
    <property type="component" value="Unassembled WGS sequence"/>
</dbReference>
<name>D8UJF3_VOLCA</name>
<feature type="region of interest" description="Disordered" evidence="1">
    <location>
        <begin position="96"/>
        <end position="246"/>
    </location>
</feature>
<evidence type="ECO:0000313" key="3">
    <source>
        <dbReference type="Proteomes" id="UP000001058"/>
    </source>
</evidence>
<accession>D8UJF3</accession>
<dbReference type="InParanoid" id="D8UJF3"/>
<dbReference type="AlphaFoldDB" id="D8UJF3"/>
<keyword evidence="3" id="KW-1185">Reference proteome</keyword>
<evidence type="ECO:0000256" key="1">
    <source>
        <dbReference type="SAM" id="MobiDB-lite"/>
    </source>
</evidence>
<gene>
    <name evidence="2" type="ORF">VOLCADRAFT_100098</name>
</gene>
<feature type="region of interest" description="Disordered" evidence="1">
    <location>
        <begin position="1"/>
        <end position="59"/>
    </location>
</feature>
<dbReference type="GeneID" id="9628258"/>
<feature type="compositionally biased region" description="Low complexity" evidence="1">
    <location>
        <begin position="100"/>
        <end position="113"/>
    </location>
</feature>